<protein>
    <submittedName>
        <fullName evidence="1">Uncharacterized protein</fullName>
    </submittedName>
</protein>
<reference evidence="1 2" key="1">
    <citation type="submission" date="2024-01" db="EMBL/GenBank/DDBJ databases">
        <authorList>
            <consortium name="Genoscope - CEA"/>
            <person name="William W."/>
        </authorList>
    </citation>
    <scope>NUCLEOTIDE SEQUENCE [LARGE SCALE GENOMIC DNA]</scope>
    <source>
        <strain evidence="1 2">29B2s-10</strain>
    </source>
</reference>
<evidence type="ECO:0000313" key="1">
    <source>
        <dbReference type="EMBL" id="CAK7906787.1"/>
    </source>
</evidence>
<gene>
    <name evidence="1" type="ORF">CAAN4_E02366</name>
</gene>
<dbReference type="EMBL" id="OZ004257">
    <property type="protein sequence ID" value="CAK7906787.1"/>
    <property type="molecule type" value="Genomic_DNA"/>
</dbReference>
<name>A0ABP0EC24_9ASCO</name>
<keyword evidence="2" id="KW-1185">Reference proteome</keyword>
<proteinExistence type="predicted"/>
<accession>A0ABP0EC24</accession>
<sequence>MSDLRKSLLKPLFGKVERVMTTQSSLKSNPRHDSSLLFFCMRAKLELNKYKVNETEDEAQQVRESLYKINYSLGLTIKDPELTLLKIIEILESEVFEYVTEIDLQAAPVELFDQQILLFKRLMIALSYTEKEWFQEILISRKSFKFQVANCTQNFLNSFTKCTLSNIQKTFLEQFLDRLLKLYECEPVFLSCWIDEHINNIDTNQKGELPIYDLIQNVFFTRPPDCGFATSAMSRFMQLSSKIPRLELWIFHNSNLAECLIQTLVEILQVPSLLSSNYEKYKKISDFYIKLIISGTSEGISESYVHIFEKLLMSILTSNNLDVTLNFHIWLCSYVKHFANTPVLEYFNLRLFNSGEYMNSVKKLYFSDERYIILDFILSVLIHSPLLTAALMCEERTFDICEFQINHQQLNDLRTMAMEVSRSDSSTTIRKVLSQTFLAAKNQKIKEENKNCLLYSSKKFYPSLLSHSLVNFFRNTSSYNQKLTKVISELLHCRDSGTIINAFFDKPSINGVIILDMCRITNFLYEAYTAYDALIVKSKIDKYGTMESGSFKGNQLYEYLQPKAEFLHLPRADDNPISGDWEILWKYQYDSTDIQLTHEWLSLNMENFRKYIIEIYCGCKLQQLIFKTEFESQTYLVKASCSQ</sequence>
<organism evidence="1 2">
    <name type="scientific">[Candida] anglica</name>
    <dbReference type="NCBI Taxonomy" id="148631"/>
    <lineage>
        <taxon>Eukaryota</taxon>
        <taxon>Fungi</taxon>
        <taxon>Dikarya</taxon>
        <taxon>Ascomycota</taxon>
        <taxon>Saccharomycotina</taxon>
        <taxon>Pichiomycetes</taxon>
        <taxon>Debaryomycetaceae</taxon>
        <taxon>Kurtzmaniella</taxon>
    </lineage>
</organism>
<dbReference type="Proteomes" id="UP001497600">
    <property type="component" value="Chromosome E"/>
</dbReference>
<evidence type="ECO:0000313" key="2">
    <source>
        <dbReference type="Proteomes" id="UP001497600"/>
    </source>
</evidence>